<dbReference type="EMBL" id="KI894026">
    <property type="protein sequence ID" value="OCF21828.1"/>
    <property type="molecule type" value="Genomic_DNA"/>
</dbReference>
<organism evidence="2">
    <name type="scientific">Kwoniella bestiolae CBS 10118</name>
    <dbReference type="NCBI Taxonomy" id="1296100"/>
    <lineage>
        <taxon>Eukaryota</taxon>
        <taxon>Fungi</taxon>
        <taxon>Dikarya</taxon>
        <taxon>Basidiomycota</taxon>
        <taxon>Agaricomycotina</taxon>
        <taxon>Tremellomycetes</taxon>
        <taxon>Tremellales</taxon>
        <taxon>Cryptococcaceae</taxon>
        <taxon>Kwoniella</taxon>
    </lineage>
</organism>
<dbReference type="VEuPathDB" id="FungiDB:I302_08607"/>
<gene>
    <name evidence="2" type="ORF">I302_08607</name>
</gene>
<accession>A0A1B9FST6</accession>
<reference evidence="2" key="2">
    <citation type="submission" date="2014-01" db="EMBL/GenBank/DDBJ databases">
        <title>Evolution of pathogenesis and genome organization in the Tremellales.</title>
        <authorList>
            <person name="Cuomo C."/>
            <person name="Litvintseva A."/>
            <person name="Heitman J."/>
            <person name="Chen Y."/>
            <person name="Sun S."/>
            <person name="Springer D."/>
            <person name="Dromer F."/>
            <person name="Young S."/>
            <person name="Zeng Q."/>
            <person name="Chapman S."/>
            <person name="Gujja S."/>
            <person name="Saif S."/>
            <person name="Birren B."/>
        </authorList>
    </citation>
    <scope>NUCLEOTIDE SEQUENCE</scope>
    <source>
        <strain evidence="2">CBS 10118</strain>
    </source>
</reference>
<evidence type="ECO:0000256" key="1">
    <source>
        <dbReference type="SAM" id="MobiDB-lite"/>
    </source>
</evidence>
<evidence type="ECO:0000313" key="2">
    <source>
        <dbReference type="EMBL" id="OCF21828.1"/>
    </source>
</evidence>
<dbReference type="AlphaFoldDB" id="A0A1B9FST6"/>
<name>A0A1B9FST6_9TREE</name>
<protein>
    <submittedName>
        <fullName evidence="2">Uncharacterized protein</fullName>
    </submittedName>
</protein>
<feature type="region of interest" description="Disordered" evidence="1">
    <location>
        <begin position="13"/>
        <end position="35"/>
    </location>
</feature>
<feature type="compositionally biased region" description="Polar residues" evidence="1">
    <location>
        <begin position="14"/>
        <end position="24"/>
    </location>
</feature>
<proteinExistence type="predicted"/>
<sequence length="50" mass="5382">MLKRWGRVSKGLVNLSSSRPTNARSLADNDGHNSDTLKCLVANVDRDVGG</sequence>
<reference evidence="2" key="1">
    <citation type="submission" date="2013-07" db="EMBL/GenBank/DDBJ databases">
        <title>The Genome Sequence of Cryptococcus bestiolae CBS10118.</title>
        <authorList>
            <consortium name="The Broad Institute Genome Sequencing Platform"/>
            <person name="Cuomo C."/>
            <person name="Litvintseva A."/>
            <person name="Chen Y."/>
            <person name="Heitman J."/>
            <person name="Sun S."/>
            <person name="Springer D."/>
            <person name="Dromer F."/>
            <person name="Young S.K."/>
            <person name="Zeng Q."/>
            <person name="Gargeya S."/>
            <person name="Fitzgerald M."/>
            <person name="Abouelleil A."/>
            <person name="Alvarado L."/>
            <person name="Berlin A.M."/>
            <person name="Chapman S.B."/>
            <person name="Dewar J."/>
            <person name="Goldberg J."/>
            <person name="Griggs A."/>
            <person name="Gujja S."/>
            <person name="Hansen M."/>
            <person name="Howarth C."/>
            <person name="Imamovic A."/>
            <person name="Larimer J."/>
            <person name="McCowan C."/>
            <person name="Murphy C."/>
            <person name="Pearson M."/>
            <person name="Priest M."/>
            <person name="Roberts A."/>
            <person name="Saif S."/>
            <person name="Shea T."/>
            <person name="Sykes S."/>
            <person name="Wortman J."/>
            <person name="Nusbaum C."/>
            <person name="Birren B."/>
        </authorList>
    </citation>
    <scope>NUCLEOTIDE SEQUENCE [LARGE SCALE GENOMIC DNA]</scope>
    <source>
        <strain evidence="2">CBS 10118</strain>
    </source>
</reference>